<evidence type="ECO:0000313" key="1">
    <source>
        <dbReference type="EMBL" id="KAI4345239.1"/>
    </source>
</evidence>
<sequence>MLARIGFDPWLPKNANRRVTSVIPQELAREKVSFLCKEGHREWDKDHIYNLFSDEEAHLICSIPLSQRSVEDTWAWGSLHRMESIRLSQCTGRLLVKGMGVLTHTMAMDMRNYGGGGNVVDQDCCCSDSDIETLEHALFWCINSKDAWGYGQNLLSMQDIPESNFVIWFQVHHQKWDDKQLGVFIIVGYKIWQRQNEHRLGKQTIPLSRIFPCSLEAWEEFNGLAKAAFTHATSVRQRWRKPGIAWACSVSHASSVELLEAMAIREGLLLLKAWGYKSVIVEGDCQGVMKALKEKKPYLSSTGILLDEIQVIGMQLESVSVEWVSGDANQVALLLASTGRTLSSLCWEDV</sequence>
<comment type="caution">
    <text evidence="1">The sequence shown here is derived from an EMBL/GenBank/DDBJ whole genome shotgun (WGS) entry which is preliminary data.</text>
</comment>
<name>A0ACB9P8W0_BAUVA</name>
<gene>
    <name evidence="1" type="ORF">L6164_012380</name>
</gene>
<reference evidence="1 2" key="1">
    <citation type="journal article" date="2022" name="DNA Res.">
        <title>Chromosomal-level genome assembly of the orchid tree Bauhinia variegata (Leguminosae; Cercidoideae) supports the allotetraploid origin hypothesis of Bauhinia.</title>
        <authorList>
            <person name="Zhong Y."/>
            <person name="Chen Y."/>
            <person name="Zheng D."/>
            <person name="Pang J."/>
            <person name="Liu Y."/>
            <person name="Luo S."/>
            <person name="Meng S."/>
            <person name="Qian L."/>
            <person name="Wei D."/>
            <person name="Dai S."/>
            <person name="Zhou R."/>
        </authorList>
    </citation>
    <scope>NUCLEOTIDE SEQUENCE [LARGE SCALE GENOMIC DNA]</scope>
    <source>
        <strain evidence="1">BV-YZ2020</strain>
    </source>
</reference>
<keyword evidence="2" id="KW-1185">Reference proteome</keyword>
<proteinExistence type="predicted"/>
<dbReference type="EMBL" id="CM039430">
    <property type="protein sequence ID" value="KAI4345239.1"/>
    <property type="molecule type" value="Genomic_DNA"/>
</dbReference>
<accession>A0ACB9P8W0</accession>
<dbReference type="Proteomes" id="UP000828941">
    <property type="component" value="Chromosome 5"/>
</dbReference>
<evidence type="ECO:0000313" key="2">
    <source>
        <dbReference type="Proteomes" id="UP000828941"/>
    </source>
</evidence>
<protein>
    <submittedName>
        <fullName evidence="1">Uncharacterized protein</fullName>
    </submittedName>
</protein>
<organism evidence="1 2">
    <name type="scientific">Bauhinia variegata</name>
    <name type="common">Purple orchid tree</name>
    <name type="synonym">Phanera variegata</name>
    <dbReference type="NCBI Taxonomy" id="167791"/>
    <lineage>
        <taxon>Eukaryota</taxon>
        <taxon>Viridiplantae</taxon>
        <taxon>Streptophyta</taxon>
        <taxon>Embryophyta</taxon>
        <taxon>Tracheophyta</taxon>
        <taxon>Spermatophyta</taxon>
        <taxon>Magnoliopsida</taxon>
        <taxon>eudicotyledons</taxon>
        <taxon>Gunneridae</taxon>
        <taxon>Pentapetalae</taxon>
        <taxon>rosids</taxon>
        <taxon>fabids</taxon>
        <taxon>Fabales</taxon>
        <taxon>Fabaceae</taxon>
        <taxon>Cercidoideae</taxon>
        <taxon>Cercideae</taxon>
        <taxon>Bauhiniinae</taxon>
        <taxon>Bauhinia</taxon>
    </lineage>
</organism>